<dbReference type="EMBL" id="CABVHJ010000005">
    <property type="protein sequence ID" value="VVM71145.1"/>
    <property type="molecule type" value="Genomic_DNA"/>
</dbReference>
<evidence type="ECO:0000313" key="2">
    <source>
        <dbReference type="EMBL" id="VVM71168.1"/>
    </source>
</evidence>
<dbReference type="Proteomes" id="UP000327167">
    <property type="component" value="Unassembled WGS sequence"/>
</dbReference>
<protein>
    <submittedName>
        <fullName evidence="2">Uncharacterized protein</fullName>
    </submittedName>
</protein>
<evidence type="ECO:0000313" key="1">
    <source>
        <dbReference type="EMBL" id="VVM71145.1"/>
    </source>
</evidence>
<accession>A0A5E6S419</accession>
<name>A0A5E6S419_PSEFL</name>
<proteinExistence type="predicted"/>
<sequence>MTTTKTNESNKINKVAESRGYIKVKFGQVSPISLNYVHLGPIPQDGGIMRGSELGNDESKDFIQLTYPLKTVEGGPQVYNYPNDFEGMHAEWTYYKDEKYNVARSGKLTITIETLGKTAKGEYSFITEDGINISGDFDLSPRIPD</sequence>
<dbReference type="EMBL" id="CABVHJ010000005">
    <property type="protein sequence ID" value="VVM71168.1"/>
    <property type="molecule type" value="Genomic_DNA"/>
</dbReference>
<evidence type="ECO:0000313" key="3">
    <source>
        <dbReference type="Proteomes" id="UP000327167"/>
    </source>
</evidence>
<organism evidence="2 3">
    <name type="scientific">Pseudomonas fluorescens</name>
    <dbReference type="NCBI Taxonomy" id="294"/>
    <lineage>
        <taxon>Bacteria</taxon>
        <taxon>Pseudomonadati</taxon>
        <taxon>Pseudomonadota</taxon>
        <taxon>Gammaproteobacteria</taxon>
        <taxon>Pseudomonadales</taxon>
        <taxon>Pseudomonadaceae</taxon>
        <taxon>Pseudomonas</taxon>
    </lineage>
</organism>
<reference evidence="2 3" key="1">
    <citation type="submission" date="2019-09" db="EMBL/GenBank/DDBJ databases">
        <authorList>
            <person name="Chandra G."/>
            <person name="Truman W A."/>
        </authorList>
    </citation>
    <scope>NUCLEOTIDE SEQUENCE [LARGE SCALE GENOMIC DNA]</scope>
    <source>
        <strain evidence="2">PS655</strain>
    </source>
</reference>
<dbReference type="AlphaFoldDB" id="A0A5E6S419"/>
<dbReference type="RefSeq" id="WP_150650091.1">
    <property type="nucleotide sequence ID" value="NZ_CABVHJ010000005.1"/>
</dbReference>
<gene>
    <name evidence="1" type="ORF">PS655_01815</name>
    <name evidence="2" type="ORF">PS655_01816</name>
</gene>